<keyword evidence="4" id="KW-1185">Reference proteome</keyword>
<dbReference type="PANTHER" id="PTHR13620">
    <property type="entry name" value="3-5 EXONUCLEASE"/>
    <property type="match status" value="1"/>
</dbReference>
<dbReference type="Proteomes" id="UP001341281">
    <property type="component" value="Chromosome 04"/>
</dbReference>
<keyword evidence="2" id="KW-0378">Hydrolase</keyword>
<organism evidence="3 4">
    <name type="scientific">Paspalum notatum var. saurae</name>
    <dbReference type="NCBI Taxonomy" id="547442"/>
    <lineage>
        <taxon>Eukaryota</taxon>
        <taxon>Viridiplantae</taxon>
        <taxon>Streptophyta</taxon>
        <taxon>Embryophyta</taxon>
        <taxon>Tracheophyta</taxon>
        <taxon>Spermatophyta</taxon>
        <taxon>Magnoliopsida</taxon>
        <taxon>Liliopsida</taxon>
        <taxon>Poales</taxon>
        <taxon>Poaceae</taxon>
        <taxon>PACMAD clade</taxon>
        <taxon>Panicoideae</taxon>
        <taxon>Andropogonodae</taxon>
        <taxon>Paspaleae</taxon>
        <taxon>Paspalinae</taxon>
        <taxon>Paspalum</taxon>
    </lineage>
</organism>
<evidence type="ECO:0000313" key="3">
    <source>
        <dbReference type="EMBL" id="WVZ68917.1"/>
    </source>
</evidence>
<keyword evidence="1" id="KW-0540">Nuclease</keyword>
<dbReference type="InterPro" id="IPR036397">
    <property type="entry name" value="RNaseH_sf"/>
</dbReference>
<proteinExistence type="predicted"/>
<gene>
    <name evidence="3" type="ORF">U9M48_017792</name>
</gene>
<dbReference type="InterPro" id="IPR051132">
    <property type="entry name" value="3-5_Exonuclease_domain"/>
</dbReference>
<evidence type="ECO:0000313" key="4">
    <source>
        <dbReference type="Proteomes" id="UP001341281"/>
    </source>
</evidence>
<reference evidence="3 4" key="1">
    <citation type="submission" date="2024-02" db="EMBL/GenBank/DDBJ databases">
        <title>High-quality chromosome-scale genome assembly of Pensacola bahiagrass (Paspalum notatum Flugge var. saurae).</title>
        <authorList>
            <person name="Vega J.M."/>
            <person name="Podio M."/>
            <person name="Orjuela J."/>
            <person name="Siena L.A."/>
            <person name="Pessino S.C."/>
            <person name="Combes M.C."/>
            <person name="Mariac C."/>
            <person name="Albertini E."/>
            <person name="Pupilli F."/>
            <person name="Ortiz J.P.A."/>
            <person name="Leblanc O."/>
        </authorList>
    </citation>
    <scope>NUCLEOTIDE SEQUENCE [LARGE SCALE GENOMIC DNA]</scope>
    <source>
        <strain evidence="3">R1</strain>
        <tissue evidence="3">Leaf</tissue>
    </source>
</reference>
<evidence type="ECO:0008006" key="5">
    <source>
        <dbReference type="Google" id="ProtNLM"/>
    </source>
</evidence>
<dbReference type="GO" id="GO:0005634">
    <property type="term" value="C:nucleus"/>
    <property type="evidence" value="ECO:0007669"/>
    <property type="project" value="TreeGrafter"/>
</dbReference>
<dbReference type="GO" id="GO:0005737">
    <property type="term" value="C:cytoplasm"/>
    <property type="evidence" value="ECO:0007669"/>
    <property type="project" value="TreeGrafter"/>
</dbReference>
<sequence>MATEIQAIDEDGTLVVSFDEDYIETTLTNSGNVVDWWVSETYRAHRRAHIAGLDVEWRPGRVPGPVAVLQICVDHRCVVFQILHADFVPVSLSRFLADRRFTFLGVGIREDIAKLRSGYGLRGLGFCAEYDIY</sequence>
<dbReference type="SUPFAM" id="SSF53098">
    <property type="entry name" value="Ribonuclease H-like"/>
    <property type="match status" value="1"/>
</dbReference>
<dbReference type="PANTHER" id="PTHR13620:SF43">
    <property type="entry name" value="WERNER SYNDROME ATP-DEPENDENT HELICASE"/>
    <property type="match status" value="1"/>
</dbReference>
<evidence type="ECO:0000256" key="1">
    <source>
        <dbReference type="ARBA" id="ARBA00022722"/>
    </source>
</evidence>
<protein>
    <recommendedName>
        <fullName evidence="5">3'-5' exonuclease domain-containing protein</fullName>
    </recommendedName>
</protein>
<dbReference type="GO" id="GO:0003676">
    <property type="term" value="F:nucleic acid binding"/>
    <property type="evidence" value="ECO:0007669"/>
    <property type="project" value="InterPro"/>
</dbReference>
<dbReference type="EMBL" id="CP144748">
    <property type="protein sequence ID" value="WVZ68917.1"/>
    <property type="molecule type" value="Genomic_DNA"/>
</dbReference>
<name>A0AAQ3TB06_PASNO</name>
<evidence type="ECO:0000256" key="2">
    <source>
        <dbReference type="ARBA" id="ARBA00022801"/>
    </source>
</evidence>
<dbReference type="InterPro" id="IPR012337">
    <property type="entry name" value="RNaseH-like_sf"/>
</dbReference>
<dbReference type="AlphaFoldDB" id="A0AAQ3TB06"/>
<dbReference type="GO" id="GO:0008408">
    <property type="term" value="F:3'-5' exonuclease activity"/>
    <property type="evidence" value="ECO:0007669"/>
    <property type="project" value="TreeGrafter"/>
</dbReference>
<accession>A0AAQ3TB06</accession>
<dbReference type="Gene3D" id="3.30.420.10">
    <property type="entry name" value="Ribonuclease H-like superfamily/Ribonuclease H"/>
    <property type="match status" value="1"/>
</dbReference>